<feature type="compositionally biased region" description="Polar residues" evidence="1">
    <location>
        <begin position="244"/>
        <end position="263"/>
    </location>
</feature>
<reference evidence="2 3" key="1">
    <citation type="journal article" date="2024" name="IMA Fungus">
        <title>IMA Genome - F19 : A genome assembly and annotation guide to empower mycologists, including annotated draft genome sequences of Ceratocystis pirilliformis, Diaporthe australafricana, Fusarium ophioides, Paecilomyces lecythidis, and Sporothrix stenoceras.</title>
        <authorList>
            <person name="Aylward J."/>
            <person name="Wilson A.M."/>
            <person name="Visagie C.M."/>
            <person name="Spraker J."/>
            <person name="Barnes I."/>
            <person name="Buitendag C."/>
            <person name="Ceriani C."/>
            <person name="Del Mar Angel L."/>
            <person name="du Plessis D."/>
            <person name="Fuchs T."/>
            <person name="Gasser K."/>
            <person name="Kramer D."/>
            <person name="Li W."/>
            <person name="Munsamy K."/>
            <person name="Piso A."/>
            <person name="Price J.L."/>
            <person name="Sonnekus B."/>
            <person name="Thomas C."/>
            <person name="van der Nest A."/>
            <person name="van Dijk A."/>
            <person name="van Heerden A."/>
            <person name="van Vuuren N."/>
            <person name="Yilmaz N."/>
            <person name="Duong T.A."/>
            <person name="van der Merwe N.A."/>
            <person name="Wingfield M.J."/>
            <person name="Wingfield B.D."/>
        </authorList>
    </citation>
    <scope>NUCLEOTIDE SEQUENCE [LARGE SCALE GENOMIC DNA]</scope>
    <source>
        <strain evidence="2 3">CMW 18300</strain>
    </source>
</reference>
<dbReference type="EMBL" id="JAWRVE010000027">
    <property type="protein sequence ID" value="KAL1873023.1"/>
    <property type="molecule type" value="Genomic_DNA"/>
</dbReference>
<proteinExistence type="predicted"/>
<gene>
    <name evidence="2" type="ORF">Daus18300_004164</name>
</gene>
<evidence type="ECO:0000313" key="3">
    <source>
        <dbReference type="Proteomes" id="UP001583177"/>
    </source>
</evidence>
<keyword evidence="3" id="KW-1185">Reference proteome</keyword>
<feature type="compositionally biased region" description="Low complexity" evidence="1">
    <location>
        <begin position="82"/>
        <end position="95"/>
    </location>
</feature>
<comment type="caution">
    <text evidence="2">The sequence shown here is derived from an EMBL/GenBank/DDBJ whole genome shotgun (WGS) entry which is preliminary data.</text>
</comment>
<feature type="region of interest" description="Disordered" evidence="1">
    <location>
        <begin position="429"/>
        <end position="473"/>
    </location>
</feature>
<evidence type="ECO:0000313" key="2">
    <source>
        <dbReference type="EMBL" id="KAL1873023.1"/>
    </source>
</evidence>
<feature type="region of interest" description="Disordered" evidence="1">
    <location>
        <begin position="241"/>
        <end position="275"/>
    </location>
</feature>
<organism evidence="2 3">
    <name type="scientific">Diaporthe australafricana</name>
    <dbReference type="NCBI Taxonomy" id="127596"/>
    <lineage>
        <taxon>Eukaryota</taxon>
        <taxon>Fungi</taxon>
        <taxon>Dikarya</taxon>
        <taxon>Ascomycota</taxon>
        <taxon>Pezizomycotina</taxon>
        <taxon>Sordariomycetes</taxon>
        <taxon>Sordariomycetidae</taxon>
        <taxon>Diaporthales</taxon>
        <taxon>Diaporthaceae</taxon>
        <taxon>Diaporthe</taxon>
    </lineage>
</organism>
<sequence length="473" mass="50909">MSEFKMVENRKYNNEEIKYVVSRVHAGWDPDTIAKAFKQDHGEYWTNREFTKKQVAYIRTTYKPPPGMVKPYTGPIPVFSRSPTPEDSPEPVSSSSRKRKRAAGIANARSSSTQTPAYGQASSPIAGPSRQGQQANSPMGGPSSASFDPRRFMSPISPTVASASTNNMLGDQSLQDANVFDLTADDLLGGFTYTMDAFERDMASGDLDLDLNSPNMMNPGASTGQDAPIPDLSTLLPEIPMQSIEGNPSTGTNSAFPTPQQQQQEEDAGDLGLEAPQFPPGCSRAGAMARDASGVWYYDPHDLCPIPLGHRHDMDGGVHFISELGVMQALLAMDQKEGIGFLLGVAMTAEQILWDNGNNVDNNNTGNGLGGGGGSSSRIQPEALMRQVTQIVRDNLPPPNDLYAQAPPITVPRPEVMRSMTERIRRLPEGQFPDPFHRRTVRYDMSGSSGAQGGAAGSGGPRHDTSPPGPAPF</sequence>
<evidence type="ECO:0008006" key="4">
    <source>
        <dbReference type="Google" id="ProtNLM"/>
    </source>
</evidence>
<name>A0ABR3XAS2_9PEZI</name>
<feature type="region of interest" description="Disordered" evidence="1">
    <location>
        <begin position="62"/>
        <end position="159"/>
    </location>
</feature>
<evidence type="ECO:0000256" key="1">
    <source>
        <dbReference type="SAM" id="MobiDB-lite"/>
    </source>
</evidence>
<feature type="compositionally biased region" description="Polar residues" evidence="1">
    <location>
        <begin position="108"/>
        <end position="123"/>
    </location>
</feature>
<feature type="compositionally biased region" description="Gly residues" evidence="1">
    <location>
        <begin position="450"/>
        <end position="460"/>
    </location>
</feature>
<accession>A0ABR3XAS2</accession>
<protein>
    <recommendedName>
        <fullName evidence="4">Clr5 domain-containing protein</fullName>
    </recommendedName>
</protein>
<dbReference type="Proteomes" id="UP001583177">
    <property type="component" value="Unassembled WGS sequence"/>
</dbReference>